<name>A0A0K0KVP5_9CAUD</name>
<keyword evidence="2" id="KW-1185">Reference proteome</keyword>
<organism evidence="1 2">
    <name type="scientific">Prochlorococcus phage P-TIM68</name>
    <dbReference type="NCBI Taxonomy" id="1542477"/>
    <lineage>
        <taxon>Viruses</taxon>
        <taxon>Duplodnaviria</taxon>
        <taxon>Heunggongvirae</taxon>
        <taxon>Uroviricota</taxon>
        <taxon>Caudoviricetes</taxon>
        <taxon>Pantevenvirales</taxon>
        <taxon>Kyanoviridae</taxon>
        <taxon>Haifavirus</taxon>
        <taxon>Haifavirus tim68</taxon>
    </lineage>
</organism>
<dbReference type="KEGG" id="vg:26640062"/>
<accession>A0A0K0KVP5</accession>
<dbReference type="OrthoDB" id="18616at10239"/>
<evidence type="ECO:0000313" key="2">
    <source>
        <dbReference type="Proteomes" id="UP000207741"/>
    </source>
</evidence>
<dbReference type="GeneID" id="26640062"/>
<proteinExistence type="predicted"/>
<dbReference type="EMBL" id="KM359505">
    <property type="protein sequence ID" value="AIR93392.1"/>
    <property type="molecule type" value="Genomic_DNA"/>
</dbReference>
<dbReference type="Proteomes" id="UP000207741">
    <property type="component" value="Segment"/>
</dbReference>
<reference evidence="2" key="1">
    <citation type="submission" date="2014-08" db="EMBL/GenBank/DDBJ databases">
        <authorList>
            <person name="Edwards T."/>
        </authorList>
    </citation>
    <scope>NUCLEOTIDE SEQUENCE [LARGE SCALE GENOMIC DNA]</scope>
</reference>
<dbReference type="RefSeq" id="YP_009213518.1">
    <property type="nucleotide sequence ID" value="NC_028955.1"/>
</dbReference>
<protein>
    <submittedName>
        <fullName evidence="1">Putative baseplate tail tube cap</fullName>
    </submittedName>
</protein>
<sequence length="460" mass="50451">MSQDTTGWTVQDDPNEYRGDFNIKKLIGTVQTNRNAIVITNKVSGKHTVYEDNGLLEGLGTELYSYNPDGNIVSIGSKVDFDAMFTGQNAAQFDTVLKNTKAATISLSRQSIKNNDAQSKSDFTRLINTTGFRSLGKNAVEVNPNAFNENIQGGPTVTNTSNLPNATKETFAVGGSQEILRYPRQSLEAFGYDYIQIRAFDYEPSGLEVGKKLKTGFKGANKRFSRHYETIQLPMQPQLSESTAVSWGGDTLNAAQAIGARTAQDAIENFAGEGGFRGGIDALGDGLNDLANLATDDGTKSALAAYFAGQAVGANVLGRSTGQVINPNLELLFSGPNLRSFSFNFKLTPRDPEEAGIVRKMVRAMKRNMTPQRSSEALFLKSPRIFELEYILGENNEQHPFMNKFKPCACTSFNVNYTPDGSYMTYRGVPSMTSYTIAMTFGEIEPIYADEYKNENNMGF</sequence>
<evidence type="ECO:0000313" key="1">
    <source>
        <dbReference type="EMBL" id="AIR93392.1"/>
    </source>
</evidence>